<dbReference type="InterPro" id="IPR002933">
    <property type="entry name" value="Peptidase_M20"/>
</dbReference>
<keyword evidence="6" id="KW-1185">Reference proteome</keyword>
<evidence type="ECO:0000256" key="3">
    <source>
        <dbReference type="ARBA" id="ARBA00022801"/>
    </source>
</evidence>
<evidence type="ECO:0000313" key="6">
    <source>
        <dbReference type="Proteomes" id="UP000462066"/>
    </source>
</evidence>
<dbReference type="PANTHER" id="PTHR43270">
    <property type="entry name" value="BETA-ALA-HIS DIPEPTIDASE"/>
    <property type="match status" value="1"/>
</dbReference>
<dbReference type="Gene3D" id="3.40.630.10">
    <property type="entry name" value="Zn peptidases"/>
    <property type="match status" value="1"/>
</dbReference>
<keyword evidence="3" id="KW-0378">Hydrolase</keyword>
<dbReference type="CDD" id="cd05682">
    <property type="entry name" value="M20_dipept_dapE"/>
    <property type="match status" value="1"/>
</dbReference>
<accession>A0A7V8K688</accession>
<evidence type="ECO:0000313" key="5">
    <source>
        <dbReference type="EMBL" id="KAF1684864.1"/>
    </source>
</evidence>
<evidence type="ECO:0000256" key="1">
    <source>
        <dbReference type="ARBA" id="ARBA00022670"/>
    </source>
</evidence>
<dbReference type="InterPro" id="IPR011650">
    <property type="entry name" value="Peptidase_M20_dimer"/>
</dbReference>
<comment type="caution">
    <text evidence="5">The sequence shown here is derived from an EMBL/GenBank/DDBJ whole genome shotgun (WGS) entry which is preliminary data.</text>
</comment>
<name>A0A7V8K688_9GAMM</name>
<keyword evidence="2" id="KW-0479">Metal-binding</keyword>
<reference evidence="5 6" key="1">
    <citation type="submission" date="2017-10" db="EMBL/GenBank/DDBJ databases">
        <title>Whole genome sequencing of Pseudoxanthomonas broegbernensis DSM 12573(T).</title>
        <authorList>
            <person name="Kumar S."/>
            <person name="Bansal K."/>
            <person name="Kaur A."/>
            <person name="Patil P."/>
            <person name="Sharma S."/>
            <person name="Patil P.B."/>
        </authorList>
    </citation>
    <scope>NUCLEOTIDE SEQUENCE [LARGE SCALE GENOMIC DNA]</scope>
    <source>
        <strain evidence="5 6">DSM 12573</strain>
    </source>
</reference>
<dbReference type="Proteomes" id="UP000462066">
    <property type="component" value="Unassembled WGS sequence"/>
</dbReference>
<dbReference type="RefSeq" id="WP_162312169.1">
    <property type="nucleotide sequence ID" value="NZ_JACHGU010000003.1"/>
</dbReference>
<dbReference type="Pfam" id="PF01546">
    <property type="entry name" value="Peptidase_M20"/>
    <property type="match status" value="1"/>
</dbReference>
<proteinExistence type="predicted"/>
<feature type="domain" description="Peptidase M20 dimerisation" evidence="4">
    <location>
        <begin position="212"/>
        <end position="372"/>
    </location>
</feature>
<dbReference type="GO" id="GO:0008233">
    <property type="term" value="F:peptidase activity"/>
    <property type="evidence" value="ECO:0007669"/>
    <property type="project" value="UniProtKB-KW"/>
</dbReference>
<dbReference type="GO" id="GO:0006508">
    <property type="term" value="P:proteolysis"/>
    <property type="evidence" value="ECO:0007669"/>
    <property type="project" value="UniProtKB-KW"/>
</dbReference>
<protein>
    <submittedName>
        <fullName evidence="5">Peptidase M20</fullName>
    </submittedName>
</protein>
<keyword evidence="1" id="KW-0645">Protease</keyword>
<dbReference type="PANTHER" id="PTHR43270:SF4">
    <property type="entry name" value="CARNOSINE DIPEPTIDASE 2, ISOFORM A"/>
    <property type="match status" value="1"/>
</dbReference>
<sequence>MDSTRLDPSSTERFIARKWDEDIVPQLVEYIRIPNKSPMFDQDWQRNGHMDAAVRLMEDWARAQAIPGLQVEAVRLEGRTPLIYAEIPASGPGSREDTVLLYGHLDKQPEMTGWDADLGPWKPVLKGDRLYGRGGADDGYAIFGSLAAIQALQEQGVPHARCVLLIEACEESGSYDLPAYVDHLADRIGKPSLVVCLDSGCGNYEQLWCTTSLRGLAGGNLTVKVLSEGVHSGDASGIVPSSFRLLRQLLSRLEDEATGRIKVDGLHVDIPVERQEQAGKVAGVLGDEVFGKFPFLEGMSPMSGDLTEMVLNRTWRPALSVTGVDGMPPLSSAGNVLRPHTSVKLSLRLPPTLDGKRAGDLLKDLLLKDPPNGATVELELEKASTGWNAPAQSPWLTEAIDDASQAAFGKPAMYMGEGGTIPFMGMLGEKFPGAQFMITGVLGPHSNAHGPNEFLHIPMGKRVTQSVAHVIAAHHRASVRGETVGAGAVAGGERHGEHGCC</sequence>
<dbReference type="SUPFAM" id="SSF53187">
    <property type="entry name" value="Zn-dependent exopeptidases"/>
    <property type="match status" value="1"/>
</dbReference>
<dbReference type="InterPro" id="IPR051458">
    <property type="entry name" value="Cyt/Met_Dipeptidase"/>
</dbReference>
<evidence type="ECO:0000256" key="2">
    <source>
        <dbReference type="ARBA" id="ARBA00022723"/>
    </source>
</evidence>
<dbReference type="EMBL" id="MWIP01000021">
    <property type="protein sequence ID" value="KAF1684864.1"/>
    <property type="molecule type" value="Genomic_DNA"/>
</dbReference>
<evidence type="ECO:0000259" key="4">
    <source>
        <dbReference type="Pfam" id="PF07687"/>
    </source>
</evidence>
<dbReference type="AlphaFoldDB" id="A0A7V8K688"/>
<dbReference type="GO" id="GO:0046872">
    <property type="term" value="F:metal ion binding"/>
    <property type="evidence" value="ECO:0007669"/>
    <property type="project" value="UniProtKB-KW"/>
</dbReference>
<gene>
    <name evidence="5" type="ORF">B1992_14200</name>
</gene>
<organism evidence="5 6">
    <name type="scientific">Pseudoxanthomonas broegbernensis</name>
    <dbReference type="NCBI Taxonomy" id="83619"/>
    <lineage>
        <taxon>Bacteria</taxon>
        <taxon>Pseudomonadati</taxon>
        <taxon>Pseudomonadota</taxon>
        <taxon>Gammaproteobacteria</taxon>
        <taxon>Lysobacterales</taxon>
        <taxon>Lysobacteraceae</taxon>
        <taxon>Pseudoxanthomonas</taxon>
    </lineage>
</organism>
<dbReference type="Gene3D" id="3.30.70.360">
    <property type="match status" value="1"/>
</dbReference>
<dbReference type="Pfam" id="PF07687">
    <property type="entry name" value="M20_dimer"/>
    <property type="match status" value="1"/>
</dbReference>